<dbReference type="EMBL" id="JAVDQD010000005">
    <property type="protein sequence ID" value="MDR6240833.1"/>
    <property type="molecule type" value="Genomic_DNA"/>
</dbReference>
<feature type="region of interest" description="Disordered" evidence="1">
    <location>
        <begin position="1"/>
        <end position="26"/>
    </location>
</feature>
<sequence length="649" mass="75161">MALKSLGKKKNTTKTNTQTRQQKCKSKTPPLQAYFIARYPTSVTLGSPQVELNRQTLSHSFYNYKYIRTKTHLSREHNSQSQFNMKDESPLPKDDFSDFFFNPEFKVTYGAEMALEDCDHPQTLFACPKIIEDSNHKLEAQGSPLRLEQDLSQALLLPNMFHDKQERAFATRPVYKGKSDTIGESSDCLRFAENILGYGSGKVFELILEEYMSGKSYHHPFKDFSTPERLIKFWVERSAPIPEGFSAHEAYDQHGGDGETAKAYKELEKDEAKAFDKCKRMGLNQFAMPTTGEAFRVYGLEAHKIPFSEQPVGKFPQTFSEYLENDFIDWRDPNTDSFNRIGWNMHNAGVVARTNSDFVTLENVAREQRAEMAFVSDFISFYCRYGSFRKELDALLESESFTYIPADLSSRRTYPDRVAIMKRCLSELLSMNKITERLRLRLEFLQKAQLDDAKAVDENKLFYFSMYGLESGQSFHEKHKHNVGYCPTTIRFRKSPGQVKEQAMQQVDEGMAKAKKWMEAPDTFVGIHELDQPVREFYEKCMSIHPKIIEKLEASMNQAEMKQAMTAYEALLLESEELQILTVKNGVTMFGHEFTEDDAKYINNFFVPKWKIKEKESGGKNLDLLERIEKLAARTYWCFHRVQYSISMR</sequence>
<proteinExistence type="predicted"/>
<comment type="caution">
    <text evidence="2">The sequence shown here is derived from an EMBL/GenBank/DDBJ whole genome shotgun (WGS) entry which is preliminary data.</text>
</comment>
<protein>
    <submittedName>
        <fullName evidence="2">Uncharacterized protein</fullName>
    </submittedName>
</protein>
<evidence type="ECO:0000256" key="1">
    <source>
        <dbReference type="SAM" id="MobiDB-lite"/>
    </source>
</evidence>
<name>A0AAE3XRP7_9BACT</name>
<evidence type="ECO:0000313" key="3">
    <source>
        <dbReference type="Proteomes" id="UP001185092"/>
    </source>
</evidence>
<accession>A0AAE3XRP7</accession>
<organism evidence="2 3">
    <name type="scientific">Aureibacter tunicatorum</name>
    <dbReference type="NCBI Taxonomy" id="866807"/>
    <lineage>
        <taxon>Bacteria</taxon>
        <taxon>Pseudomonadati</taxon>
        <taxon>Bacteroidota</taxon>
        <taxon>Cytophagia</taxon>
        <taxon>Cytophagales</taxon>
        <taxon>Persicobacteraceae</taxon>
        <taxon>Aureibacter</taxon>
    </lineage>
</organism>
<dbReference type="AlphaFoldDB" id="A0AAE3XRP7"/>
<gene>
    <name evidence="2" type="ORF">HNQ88_003909</name>
</gene>
<reference evidence="2" key="1">
    <citation type="submission" date="2023-07" db="EMBL/GenBank/DDBJ databases">
        <title>Genomic Encyclopedia of Type Strains, Phase IV (KMG-IV): sequencing the most valuable type-strain genomes for metagenomic binning, comparative biology and taxonomic classification.</title>
        <authorList>
            <person name="Goeker M."/>
        </authorList>
    </citation>
    <scope>NUCLEOTIDE SEQUENCE</scope>
    <source>
        <strain evidence="2">DSM 26174</strain>
    </source>
</reference>
<evidence type="ECO:0000313" key="2">
    <source>
        <dbReference type="EMBL" id="MDR6240833.1"/>
    </source>
</evidence>
<dbReference type="RefSeq" id="WP_309941127.1">
    <property type="nucleotide sequence ID" value="NZ_AP025306.1"/>
</dbReference>
<dbReference type="Proteomes" id="UP001185092">
    <property type="component" value="Unassembled WGS sequence"/>
</dbReference>
<keyword evidence="3" id="KW-1185">Reference proteome</keyword>
<feature type="compositionally biased region" description="Basic residues" evidence="1">
    <location>
        <begin position="1"/>
        <end position="12"/>
    </location>
</feature>